<organism evidence="2 3">
    <name type="scientific">Mycena venus</name>
    <dbReference type="NCBI Taxonomy" id="2733690"/>
    <lineage>
        <taxon>Eukaryota</taxon>
        <taxon>Fungi</taxon>
        <taxon>Dikarya</taxon>
        <taxon>Basidiomycota</taxon>
        <taxon>Agaricomycotina</taxon>
        <taxon>Agaricomycetes</taxon>
        <taxon>Agaricomycetidae</taxon>
        <taxon>Agaricales</taxon>
        <taxon>Marasmiineae</taxon>
        <taxon>Mycenaceae</taxon>
        <taxon>Mycena</taxon>
    </lineage>
</organism>
<reference evidence="2" key="1">
    <citation type="submission" date="2020-05" db="EMBL/GenBank/DDBJ databases">
        <title>Mycena genomes resolve the evolution of fungal bioluminescence.</title>
        <authorList>
            <person name="Tsai I.J."/>
        </authorList>
    </citation>
    <scope>NUCLEOTIDE SEQUENCE</scope>
    <source>
        <strain evidence="2">CCC161011</strain>
    </source>
</reference>
<dbReference type="OrthoDB" id="3021333at2759"/>
<dbReference type="AlphaFoldDB" id="A0A8H6X9E7"/>
<evidence type="ECO:0000256" key="1">
    <source>
        <dbReference type="SAM" id="Coils"/>
    </source>
</evidence>
<gene>
    <name evidence="2" type="ORF">MVEN_02145200</name>
</gene>
<keyword evidence="1" id="KW-0175">Coiled coil</keyword>
<accession>A0A8H6X9E7</accession>
<sequence length="255" mass="28631">MPPSARKDHVYAVGVHKAPPQLSKKEFEDKVNAMMDEALAFPVVKRNIVKLEIMFHNDRLDDHLKFLEFPHAEPTAIVMVQSETLDHLIEAVRDPEVQNLFDRAKEFCLQCSTSAFCVDVVPKSNWDSSDSSTSRDAHAIGIYKAPRNLSAEDYTKKMHALLDAWVGLSGIQKHGAKYELWLPNNAVFEDFRALGLSMAEPFYFIHGESETLEQMMEDMKDAEAQKLVIAANNEFGLSVDSCLFAVDVVAKIGKS</sequence>
<dbReference type="Proteomes" id="UP000620124">
    <property type="component" value="Unassembled WGS sequence"/>
</dbReference>
<name>A0A8H6X9E7_9AGAR</name>
<evidence type="ECO:0000313" key="2">
    <source>
        <dbReference type="EMBL" id="KAF7337080.1"/>
    </source>
</evidence>
<comment type="caution">
    <text evidence="2">The sequence shown here is derived from an EMBL/GenBank/DDBJ whole genome shotgun (WGS) entry which is preliminary data.</text>
</comment>
<feature type="coiled-coil region" evidence="1">
    <location>
        <begin position="205"/>
        <end position="232"/>
    </location>
</feature>
<proteinExistence type="predicted"/>
<protein>
    <submittedName>
        <fullName evidence="2">Uncharacterized protein</fullName>
    </submittedName>
</protein>
<evidence type="ECO:0000313" key="3">
    <source>
        <dbReference type="Proteomes" id="UP000620124"/>
    </source>
</evidence>
<keyword evidence="3" id="KW-1185">Reference proteome</keyword>
<dbReference type="EMBL" id="JACAZI010000022">
    <property type="protein sequence ID" value="KAF7337080.1"/>
    <property type="molecule type" value="Genomic_DNA"/>
</dbReference>